<dbReference type="Pfam" id="PF00486">
    <property type="entry name" value="Trans_reg_C"/>
    <property type="match status" value="1"/>
</dbReference>
<dbReference type="InterPro" id="IPR016032">
    <property type="entry name" value="Sig_transdc_resp-reg_C-effctor"/>
</dbReference>
<dbReference type="InterPro" id="IPR039420">
    <property type="entry name" value="WalR-like"/>
</dbReference>
<keyword evidence="2" id="KW-0902">Two-component regulatory system</keyword>
<comment type="caution">
    <text evidence="10">The sequence shown here is derived from an EMBL/GenBank/DDBJ whole genome shotgun (WGS) entry which is preliminary data.</text>
</comment>
<feature type="domain" description="Response regulatory" evidence="8">
    <location>
        <begin position="11"/>
        <end position="125"/>
    </location>
</feature>
<dbReference type="PANTHER" id="PTHR48111:SF1">
    <property type="entry name" value="TWO-COMPONENT RESPONSE REGULATOR ORR33"/>
    <property type="match status" value="1"/>
</dbReference>
<name>A0A7Y7LXX8_9MICC</name>
<gene>
    <name evidence="10" type="ORF">G6034_05435</name>
</gene>
<evidence type="ECO:0000313" key="11">
    <source>
        <dbReference type="Proteomes" id="UP000543556"/>
    </source>
</evidence>
<evidence type="ECO:0000256" key="4">
    <source>
        <dbReference type="ARBA" id="ARBA00023125"/>
    </source>
</evidence>
<dbReference type="PROSITE" id="PS51755">
    <property type="entry name" value="OMPR_PHOB"/>
    <property type="match status" value="1"/>
</dbReference>
<keyword evidence="3" id="KW-0805">Transcription regulation</keyword>
<organism evidence="10 11">
    <name type="scientific">Arthrobacter wenxiniae</name>
    <dbReference type="NCBI Taxonomy" id="2713570"/>
    <lineage>
        <taxon>Bacteria</taxon>
        <taxon>Bacillati</taxon>
        <taxon>Actinomycetota</taxon>
        <taxon>Actinomycetes</taxon>
        <taxon>Micrococcales</taxon>
        <taxon>Micrococcaceae</taxon>
        <taxon>Arthrobacter</taxon>
    </lineage>
</organism>
<dbReference type="GO" id="GO:0005829">
    <property type="term" value="C:cytosol"/>
    <property type="evidence" value="ECO:0007669"/>
    <property type="project" value="TreeGrafter"/>
</dbReference>
<accession>A0A7Y7LXX8</accession>
<evidence type="ECO:0000256" key="3">
    <source>
        <dbReference type="ARBA" id="ARBA00023015"/>
    </source>
</evidence>
<evidence type="ECO:0000256" key="5">
    <source>
        <dbReference type="ARBA" id="ARBA00023163"/>
    </source>
</evidence>
<dbReference type="PANTHER" id="PTHR48111">
    <property type="entry name" value="REGULATOR OF RPOS"/>
    <property type="match status" value="1"/>
</dbReference>
<dbReference type="PROSITE" id="PS50110">
    <property type="entry name" value="RESPONSE_REGULATORY"/>
    <property type="match status" value="1"/>
</dbReference>
<dbReference type="InterPro" id="IPR001789">
    <property type="entry name" value="Sig_transdc_resp-reg_receiver"/>
</dbReference>
<dbReference type="SMART" id="SM00862">
    <property type="entry name" value="Trans_reg_C"/>
    <property type="match status" value="1"/>
</dbReference>
<dbReference type="GO" id="GO:0000976">
    <property type="term" value="F:transcription cis-regulatory region binding"/>
    <property type="evidence" value="ECO:0007669"/>
    <property type="project" value="TreeGrafter"/>
</dbReference>
<dbReference type="AlphaFoldDB" id="A0A7Y7LXX8"/>
<evidence type="ECO:0000313" key="10">
    <source>
        <dbReference type="EMBL" id="NVM94357.1"/>
    </source>
</evidence>
<dbReference type="CDD" id="cd00383">
    <property type="entry name" value="trans_reg_C"/>
    <property type="match status" value="1"/>
</dbReference>
<feature type="DNA-binding region" description="OmpR/PhoB-type" evidence="7">
    <location>
        <begin position="134"/>
        <end position="229"/>
    </location>
</feature>
<feature type="modified residue" description="4-aspartylphosphate" evidence="6">
    <location>
        <position position="60"/>
    </location>
</feature>
<evidence type="ECO:0000259" key="8">
    <source>
        <dbReference type="PROSITE" id="PS50110"/>
    </source>
</evidence>
<evidence type="ECO:0000256" key="7">
    <source>
        <dbReference type="PROSITE-ProRule" id="PRU01091"/>
    </source>
</evidence>
<dbReference type="InterPro" id="IPR036388">
    <property type="entry name" value="WH-like_DNA-bd_sf"/>
</dbReference>
<dbReference type="Pfam" id="PF00072">
    <property type="entry name" value="Response_reg"/>
    <property type="match status" value="1"/>
</dbReference>
<dbReference type="SUPFAM" id="SSF52172">
    <property type="entry name" value="CheY-like"/>
    <property type="match status" value="1"/>
</dbReference>
<keyword evidence="4 7" id="KW-0238">DNA-binding</keyword>
<dbReference type="InterPro" id="IPR011006">
    <property type="entry name" value="CheY-like_superfamily"/>
</dbReference>
<evidence type="ECO:0000256" key="2">
    <source>
        <dbReference type="ARBA" id="ARBA00023012"/>
    </source>
</evidence>
<evidence type="ECO:0000259" key="9">
    <source>
        <dbReference type="PROSITE" id="PS51755"/>
    </source>
</evidence>
<evidence type="ECO:0000256" key="6">
    <source>
        <dbReference type="PROSITE-ProRule" id="PRU00169"/>
    </source>
</evidence>
<dbReference type="GO" id="GO:0032993">
    <property type="term" value="C:protein-DNA complex"/>
    <property type="evidence" value="ECO:0007669"/>
    <property type="project" value="TreeGrafter"/>
</dbReference>
<dbReference type="InterPro" id="IPR001867">
    <property type="entry name" value="OmpR/PhoB-type_DNA-bd"/>
</dbReference>
<protein>
    <submittedName>
        <fullName evidence="10">Response regulator transcription factor</fullName>
    </submittedName>
</protein>
<keyword evidence="5" id="KW-0804">Transcription</keyword>
<keyword evidence="11" id="KW-1185">Reference proteome</keyword>
<dbReference type="SUPFAM" id="SSF46894">
    <property type="entry name" value="C-terminal effector domain of the bipartite response regulators"/>
    <property type="match status" value="1"/>
</dbReference>
<dbReference type="Gene3D" id="3.40.50.2300">
    <property type="match status" value="1"/>
</dbReference>
<dbReference type="GO" id="GO:0000156">
    <property type="term" value="F:phosphorelay response regulator activity"/>
    <property type="evidence" value="ECO:0007669"/>
    <property type="project" value="TreeGrafter"/>
</dbReference>
<dbReference type="GO" id="GO:0006355">
    <property type="term" value="P:regulation of DNA-templated transcription"/>
    <property type="evidence" value="ECO:0007669"/>
    <property type="project" value="InterPro"/>
</dbReference>
<proteinExistence type="predicted"/>
<keyword evidence="1 6" id="KW-0597">Phosphoprotein</keyword>
<dbReference type="Proteomes" id="UP000543556">
    <property type="component" value="Unassembled WGS sequence"/>
</dbReference>
<sequence length="237" mass="25545">MGPEAPQSRGLVLIVEDDGAIADVERLYLRRAGFGVHVETSGEAGLERIHSQRPVAIVLDVGLPGIDGIEFCRRLRARDDWTPIIFVTARDEEVDKILGLELGADDYMTKPFSPRELVTRVKTVLRRGPAVPRSGVLRVGSVALNPDNRTVSAGGTPVELTAREFDVLAYLLASPGRVYSREQLLSAVWGQASYTAGRTVDVQIAALRSKLGAASPIHTLRGVGYTARSLPPASGRP</sequence>
<reference evidence="10 11" key="1">
    <citation type="submission" date="2020-02" db="EMBL/GenBank/DDBJ databases">
        <title>Genome sequence of strain AETb3-4.</title>
        <authorList>
            <person name="Gao J."/>
            <person name="Zhang X."/>
        </authorList>
    </citation>
    <scope>NUCLEOTIDE SEQUENCE [LARGE SCALE GENOMIC DNA]</scope>
    <source>
        <strain evidence="10 11">AETb3-4</strain>
    </source>
</reference>
<dbReference type="EMBL" id="JAAMFM010000005">
    <property type="protein sequence ID" value="NVM94357.1"/>
    <property type="molecule type" value="Genomic_DNA"/>
</dbReference>
<feature type="domain" description="OmpR/PhoB-type" evidence="9">
    <location>
        <begin position="134"/>
        <end position="229"/>
    </location>
</feature>
<dbReference type="Gene3D" id="1.10.10.10">
    <property type="entry name" value="Winged helix-like DNA-binding domain superfamily/Winged helix DNA-binding domain"/>
    <property type="match status" value="1"/>
</dbReference>
<dbReference type="SMART" id="SM00448">
    <property type="entry name" value="REC"/>
    <property type="match status" value="1"/>
</dbReference>
<evidence type="ECO:0000256" key="1">
    <source>
        <dbReference type="ARBA" id="ARBA00022553"/>
    </source>
</evidence>
<dbReference type="Gene3D" id="6.10.250.690">
    <property type="match status" value="1"/>
</dbReference>